<evidence type="ECO:0000256" key="1">
    <source>
        <dbReference type="SAM" id="MobiDB-lite"/>
    </source>
</evidence>
<evidence type="ECO:0000313" key="3">
    <source>
        <dbReference type="Proteomes" id="UP000004578"/>
    </source>
</evidence>
<reference evidence="2 3" key="1">
    <citation type="submission" date="2012-05" db="EMBL/GenBank/DDBJ databases">
        <authorList>
            <person name="Harkins D.M."/>
            <person name="Madupu R."/>
            <person name="Durkin A.S."/>
            <person name="Torralba M."/>
            <person name="Methe B."/>
            <person name="Sutton G.G."/>
            <person name="Nelson K.E."/>
        </authorList>
    </citation>
    <scope>NUCLEOTIDE SEQUENCE [LARGE SCALE GENOMIC DNA]</scope>
    <source>
        <strain evidence="2 3">F0490</strain>
    </source>
</reference>
<gene>
    <name evidence="2" type="ORF">HMPREF1317_0136</name>
</gene>
<organism evidence="2 3">
    <name type="scientific">Schaalia georgiae F0490</name>
    <dbReference type="NCBI Taxonomy" id="1125717"/>
    <lineage>
        <taxon>Bacteria</taxon>
        <taxon>Bacillati</taxon>
        <taxon>Actinomycetota</taxon>
        <taxon>Actinomycetes</taxon>
        <taxon>Actinomycetales</taxon>
        <taxon>Actinomycetaceae</taxon>
        <taxon>Schaalia</taxon>
    </lineage>
</organism>
<dbReference type="AlphaFoldDB" id="J0MTB3"/>
<sequence>MSSPIMPSSADEERELMQRLTERNAIQPPGETAADGDGGAQ</sequence>
<feature type="region of interest" description="Disordered" evidence="1">
    <location>
        <begin position="1"/>
        <end position="41"/>
    </location>
</feature>
<comment type="caution">
    <text evidence="2">The sequence shown here is derived from an EMBL/GenBank/DDBJ whole genome shotgun (WGS) entry which is preliminary data.</text>
</comment>
<dbReference type="PATRIC" id="fig|1125717.3.peg.2015"/>
<keyword evidence="3" id="KW-1185">Reference proteome</keyword>
<protein>
    <submittedName>
        <fullName evidence="2">Uncharacterized protein</fullName>
    </submittedName>
</protein>
<name>J0MTB3_9ACTO</name>
<dbReference type="RefSeq" id="WP_005872832.1">
    <property type="nucleotide sequence ID" value="NZ_AKFS01000302.1"/>
</dbReference>
<dbReference type="Proteomes" id="UP000004578">
    <property type="component" value="Unassembled WGS sequence"/>
</dbReference>
<evidence type="ECO:0000313" key="2">
    <source>
        <dbReference type="EMBL" id="EJF35302.1"/>
    </source>
</evidence>
<dbReference type="EMBL" id="AKFS01000302">
    <property type="protein sequence ID" value="EJF35302.1"/>
    <property type="molecule type" value="Genomic_DNA"/>
</dbReference>
<accession>J0MTB3</accession>
<proteinExistence type="predicted"/>